<feature type="transmembrane region" description="Helical" evidence="7">
    <location>
        <begin position="60"/>
        <end position="79"/>
    </location>
</feature>
<evidence type="ECO:0000256" key="7">
    <source>
        <dbReference type="SAM" id="Phobius"/>
    </source>
</evidence>
<dbReference type="GO" id="GO:0005506">
    <property type="term" value="F:iron ion binding"/>
    <property type="evidence" value="ECO:0007669"/>
    <property type="project" value="InterPro"/>
</dbReference>
<dbReference type="AlphaFoldDB" id="A0A699JYB7"/>
<dbReference type="PANTHER" id="PTHR47953:SF5">
    <property type="entry name" value="CYTOCHROME P450 71AV8-LIKE"/>
    <property type="match status" value="1"/>
</dbReference>
<dbReference type="PANTHER" id="PTHR47953">
    <property type="entry name" value="OS08G0105600 PROTEIN"/>
    <property type="match status" value="1"/>
</dbReference>
<protein>
    <submittedName>
        <fullName evidence="8">Premnaspirodiene oxygenase-like</fullName>
    </submittedName>
</protein>
<dbReference type="Gene3D" id="1.10.630.10">
    <property type="entry name" value="Cytochrome P450"/>
    <property type="match status" value="1"/>
</dbReference>
<reference evidence="8" key="1">
    <citation type="journal article" date="2019" name="Sci. Rep.">
        <title>Draft genome of Tanacetum cinerariifolium, the natural source of mosquito coil.</title>
        <authorList>
            <person name="Yamashiro T."/>
            <person name="Shiraishi A."/>
            <person name="Satake H."/>
            <person name="Nakayama K."/>
        </authorList>
    </citation>
    <scope>NUCLEOTIDE SEQUENCE</scope>
</reference>
<dbReference type="GO" id="GO:0020037">
    <property type="term" value="F:heme binding"/>
    <property type="evidence" value="ECO:0007669"/>
    <property type="project" value="InterPro"/>
</dbReference>
<dbReference type="SUPFAM" id="SSF48264">
    <property type="entry name" value="Cytochrome P450"/>
    <property type="match status" value="1"/>
</dbReference>
<keyword evidence="7" id="KW-0812">Transmembrane</keyword>
<comment type="similarity">
    <text evidence="1">Belongs to the cytochrome P450 family.</text>
</comment>
<comment type="caution">
    <text evidence="8">The sequence shown here is derived from an EMBL/GenBank/DDBJ whole genome shotgun (WGS) entry which is preliminary data.</text>
</comment>
<evidence type="ECO:0000256" key="1">
    <source>
        <dbReference type="ARBA" id="ARBA00010617"/>
    </source>
</evidence>
<organism evidence="8">
    <name type="scientific">Tanacetum cinerariifolium</name>
    <name type="common">Dalmatian daisy</name>
    <name type="synonym">Chrysanthemum cinerariifolium</name>
    <dbReference type="NCBI Taxonomy" id="118510"/>
    <lineage>
        <taxon>Eukaryota</taxon>
        <taxon>Viridiplantae</taxon>
        <taxon>Streptophyta</taxon>
        <taxon>Embryophyta</taxon>
        <taxon>Tracheophyta</taxon>
        <taxon>Spermatophyta</taxon>
        <taxon>Magnoliopsida</taxon>
        <taxon>eudicotyledons</taxon>
        <taxon>Gunneridae</taxon>
        <taxon>Pentapetalae</taxon>
        <taxon>asterids</taxon>
        <taxon>campanulids</taxon>
        <taxon>Asterales</taxon>
        <taxon>Asteraceae</taxon>
        <taxon>Asteroideae</taxon>
        <taxon>Anthemideae</taxon>
        <taxon>Anthemidinae</taxon>
        <taxon>Tanacetum</taxon>
    </lineage>
</organism>
<dbReference type="GO" id="GO:0016705">
    <property type="term" value="F:oxidoreductase activity, acting on paired donors, with incorporation or reduction of molecular oxygen"/>
    <property type="evidence" value="ECO:0007669"/>
    <property type="project" value="InterPro"/>
</dbReference>
<evidence type="ECO:0000256" key="2">
    <source>
        <dbReference type="ARBA" id="ARBA00022617"/>
    </source>
</evidence>
<keyword evidence="3" id="KW-0479">Metal-binding</keyword>
<evidence type="ECO:0000256" key="5">
    <source>
        <dbReference type="ARBA" id="ARBA00023004"/>
    </source>
</evidence>
<proteinExistence type="inferred from homology"/>
<sequence length="96" mass="11281">MIRYPRVMKKAQDKVREAFKRSNAKLVVMTNPLKLKSLLMLSHVQLILNIGRTRRRMCPCINFGLVSVKLFLAQMLYYFDWKLPDGLSSMELDMTE</sequence>
<keyword evidence="7" id="KW-1133">Transmembrane helix</keyword>
<keyword evidence="6" id="KW-0503">Monooxygenase</keyword>
<evidence type="ECO:0000256" key="6">
    <source>
        <dbReference type="ARBA" id="ARBA00023033"/>
    </source>
</evidence>
<name>A0A699JYB7_TANCI</name>
<dbReference type="EMBL" id="BKCJ010463622">
    <property type="protein sequence ID" value="GFA65894.1"/>
    <property type="molecule type" value="Genomic_DNA"/>
</dbReference>
<keyword evidence="4" id="KW-0560">Oxidoreductase</keyword>
<gene>
    <name evidence="8" type="ORF">Tci_637866</name>
</gene>
<accession>A0A699JYB7</accession>
<keyword evidence="7" id="KW-0472">Membrane</keyword>
<evidence type="ECO:0000256" key="3">
    <source>
        <dbReference type="ARBA" id="ARBA00022723"/>
    </source>
</evidence>
<dbReference type="InterPro" id="IPR036396">
    <property type="entry name" value="Cyt_P450_sf"/>
</dbReference>
<keyword evidence="2" id="KW-0349">Heme</keyword>
<evidence type="ECO:0000313" key="8">
    <source>
        <dbReference type="EMBL" id="GFA65894.1"/>
    </source>
</evidence>
<dbReference type="GO" id="GO:0004497">
    <property type="term" value="F:monooxygenase activity"/>
    <property type="evidence" value="ECO:0007669"/>
    <property type="project" value="UniProtKB-KW"/>
</dbReference>
<keyword evidence="5" id="KW-0408">Iron</keyword>
<feature type="non-terminal residue" evidence="8">
    <location>
        <position position="96"/>
    </location>
</feature>
<dbReference type="InterPro" id="IPR052306">
    <property type="entry name" value="CYP450_71D"/>
</dbReference>
<evidence type="ECO:0000256" key="4">
    <source>
        <dbReference type="ARBA" id="ARBA00023002"/>
    </source>
</evidence>